<dbReference type="GO" id="GO:0046872">
    <property type="term" value="F:metal ion binding"/>
    <property type="evidence" value="ECO:0007669"/>
    <property type="project" value="UniProtKB-KW"/>
</dbReference>
<dbReference type="RefSeq" id="WP_089271009.1">
    <property type="nucleotide sequence ID" value="NZ_FZOC01000001.1"/>
</dbReference>
<dbReference type="HAMAP" id="MF_00454">
    <property type="entry name" value="FluC"/>
    <property type="match status" value="1"/>
</dbReference>
<dbReference type="EMBL" id="FZOC01000001">
    <property type="protein sequence ID" value="SNR60708.1"/>
    <property type="molecule type" value="Genomic_DNA"/>
</dbReference>
<keyword evidence="13" id="KW-1185">Reference proteome</keyword>
<dbReference type="PANTHER" id="PTHR28259:SF1">
    <property type="entry name" value="FLUORIDE EXPORT PROTEIN 1-RELATED"/>
    <property type="match status" value="1"/>
</dbReference>
<keyword evidence="8 11" id="KW-0407">Ion channel</keyword>
<evidence type="ECO:0000256" key="8">
    <source>
        <dbReference type="ARBA" id="ARBA00023303"/>
    </source>
</evidence>
<dbReference type="AlphaFoldDB" id="A0A238XQ49"/>
<keyword evidence="4 11" id="KW-0812">Transmembrane</keyword>
<feature type="transmembrane region" description="Helical" evidence="11">
    <location>
        <begin position="67"/>
        <end position="85"/>
    </location>
</feature>
<dbReference type="InterPro" id="IPR003691">
    <property type="entry name" value="FluC"/>
</dbReference>
<dbReference type="OrthoDB" id="9806299at2"/>
<reference evidence="12 13" key="1">
    <citation type="submission" date="2017-06" db="EMBL/GenBank/DDBJ databases">
        <authorList>
            <person name="Kim H.J."/>
            <person name="Triplett B.A."/>
        </authorList>
    </citation>
    <scope>NUCLEOTIDE SEQUENCE [LARGE SCALE GENOMIC DNA]</scope>
    <source>
        <strain evidence="12 13">DSM 13116</strain>
    </source>
</reference>
<evidence type="ECO:0000313" key="12">
    <source>
        <dbReference type="EMBL" id="SNR60708.1"/>
    </source>
</evidence>
<evidence type="ECO:0000256" key="4">
    <source>
        <dbReference type="ARBA" id="ARBA00022692"/>
    </source>
</evidence>
<evidence type="ECO:0000256" key="1">
    <source>
        <dbReference type="ARBA" id="ARBA00004651"/>
    </source>
</evidence>
<evidence type="ECO:0000256" key="6">
    <source>
        <dbReference type="ARBA" id="ARBA00023065"/>
    </source>
</evidence>
<feature type="transmembrane region" description="Helical" evidence="11">
    <location>
        <begin position="33"/>
        <end position="55"/>
    </location>
</feature>
<name>A0A238XQ49_9BACT</name>
<comment type="function">
    <text evidence="11">Fluoride-specific ion channel. Important for reducing fluoride concentration in the cell, thus reducing its toxicity.</text>
</comment>
<proteinExistence type="inferred from homology"/>
<feature type="transmembrane region" description="Helical" evidence="11">
    <location>
        <begin position="97"/>
        <end position="120"/>
    </location>
</feature>
<protein>
    <recommendedName>
        <fullName evidence="11">Fluoride-specific ion channel FluC</fullName>
    </recommendedName>
</protein>
<comment type="similarity">
    <text evidence="9 11">Belongs to the fluoride channel Fluc/FEX (TC 1.A.43) family.</text>
</comment>
<keyword evidence="7 11" id="KW-0472">Membrane</keyword>
<evidence type="ECO:0000256" key="5">
    <source>
        <dbReference type="ARBA" id="ARBA00022989"/>
    </source>
</evidence>
<keyword evidence="11" id="KW-0915">Sodium</keyword>
<accession>A0A238XQ49</accession>
<comment type="activity regulation">
    <text evidence="11">Na(+) is not transported, but it plays an essential structural role and its presence is essential for fluoride channel function.</text>
</comment>
<dbReference type="PANTHER" id="PTHR28259">
    <property type="entry name" value="FLUORIDE EXPORT PROTEIN 1-RELATED"/>
    <property type="match status" value="1"/>
</dbReference>
<comment type="catalytic activity">
    <reaction evidence="10">
        <text>fluoride(in) = fluoride(out)</text>
        <dbReference type="Rhea" id="RHEA:76159"/>
        <dbReference type="ChEBI" id="CHEBI:17051"/>
    </reaction>
    <physiologicalReaction direction="left-to-right" evidence="10">
        <dbReference type="Rhea" id="RHEA:76160"/>
    </physiologicalReaction>
</comment>
<feature type="binding site" evidence="11">
    <location>
        <position position="78"/>
    </location>
    <ligand>
        <name>Na(+)</name>
        <dbReference type="ChEBI" id="CHEBI:29101"/>
        <note>structural</note>
    </ligand>
</feature>
<keyword evidence="2 11" id="KW-1003">Cell membrane</keyword>
<keyword evidence="11" id="KW-0479">Metal-binding</keyword>
<evidence type="ECO:0000256" key="9">
    <source>
        <dbReference type="ARBA" id="ARBA00035120"/>
    </source>
</evidence>
<dbReference type="GO" id="GO:0005886">
    <property type="term" value="C:plasma membrane"/>
    <property type="evidence" value="ECO:0007669"/>
    <property type="project" value="UniProtKB-SubCell"/>
</dbReference>
<dbReference type="GO" id="GO:0140114">
    <property type="term" value="P:cellular detoxification of fluoride"/>
    <property type="evidence" value="ECO:0007669"/>
    <property type="project" value="UniProtKB-UniRule"/>
</dbReference>
<dbReference type="Proteomes" id="UP000198324">
    <property type="component" value="Unassembled WGS sequence"/>
</dbReference>
<evidence type="ECO:0000256" key="3">
    <source>
        <dbReference type="ARBA" id="ARBA00022519"/>
    </source>
</evidence>
<keyword evidence="6 11" id="KW-0406">Ion transport</keyword>
<dbReference type="Pfam" id="PF02537">
    <property type="entry name" value="CRCB"/>
    <property type="match status" value="1"/>
</dbReference>
<gene>
    <name evidence="11" type="primary">fluC</name>
    <name evidence="11" type="synonym">crcB</name>
    <name evidence="12" type="ORF">SAMN04488503_0311</name>
</gene>
<evidence type="ECO:0000313" key="13">
    <source>
        <dbReference type="Proteomes" id="UP000198324"/>
    </source>
</evidence>
<evidence type="ECO:0000256" key="7">
    <source>
        <dbReference type="ARBA" id="ARBA00023136"/>
    </source>
</evidence>
<comment type="subcellular location">
    <subcellularLocation>
        <location evidence="1 11">Cell membrane</location>
        <topology evidence="1 11">Multi-pass membrane protein</topology>
    </subcellularLocation>
</comment>
<keyword evidence="5 11" id="KW-1133">Transmembrane helix</keyword>
<evidence type="ECO:0000256" key="2">
    <source>
        <dbReference type="ARBA" id="ARBA00022475"/>
    </source>
</evidence>
<evidence type="ECO:0000256" key="10">
    <source>
        <dbReference type="ARBA" id="ARBA00035585"/>
    </source>
</evidence>
<keyword evidence="11" id="KW-0813">Transport</keyword>
<sequence>MQKHLVLGLAGAAGTLARFWLGGVVQRLAGEAFPLGNFVVNVSGCLFFGFVYAIVESRSGLPGELRLYALTGFMGAYTTFSTYMFESVALMQHGQWLSAGINLAGQTALGVACMVAGLALGRFF</sequence>
<keyword evidence="3" id="KW-0997">Cell inner membrane</keyword>
<feature type="binding site" evidence="11">
    <location>
        <position position="75"/>
    </location>
    <ligand>
        <name>Na(+)</name>
        <dbReference type="ChEBI" id="CHEBI:29101"/>
        <note>structural</note>
    </ligand>
</feature>
<evidence type="ECO:0000256" key="11">
    <source>
        <dbReference type="HAMAP-Rule" id="MF_00454"/>
    </source>
</evidence>
<organism evidence="12 13">
    <name type="scientific">Humidesulfovibrio mexicanus</name>
    <dbReference type="NCBI Taxonomy" id="147047"/>
    <lineage>
        <taxon>Bacteria</taxon>
        <taxon>Pseudomonadati</taxon>
        <taxon>Thermodesulfobacteriota</taxon>
        <taxon>Desulfovibrionia</taxon>
        <taxon>Desulfovibrionales</taxon>
        <taxon>Desulfovibrionaceae</taxon>
        <taxon>Humidesulfovibrio</taxon>
    </lineage>
</organism>
<dbReference type="GO" id="GO:0062054">
    <property type="term" value="F:fluoride channel activity"/>
    <property type="evidence" value="ECO:0007669"/>
    <property type="project" value="UniProtKB-UniRule"/>
</dbReference>